<dbReference type="PRINTS" id="PR01033">
    <property type="entry name" value="PHYTOCHROME"/>
</dbReference>
<evidence type="ECO:0000259" key="11">
    <source>
        <dbReference type="PROSITE" id="PS50109"/>
    </source>
</evidence>
<evidence type="ECO:0000313" key="12">
    <source>
        <dbReference type="EMBL" id="MEE7459506.1"/>
    </source>
</evidence>
<dbReference type="InterPro" id="IPR003594">
    <property type="entry name" value="HATPase_dom"/>
</dbReference>
<comment type="similarity">
    <text evidence="2">In the N-terminal section; belongs to the phytochrome family.</text>
</comment>
<dbReference type="SMART" id="SM00065">
    <property type="entry name" value="GAF"/>
    <property type="match status" value="1"/>
</dbReference>
<dbReference type="Gene3D" id="3.30.450.270">
    <property type="match status" value="1"/>
</dbReference>
<dbReference type="SMART" id="SM00387">
    <property type="entry name" value="HATPase_c"/>
    <property type="match status" value="1"/>
</dbReference>
<dbReference type="Pfam" id="PF08446">
    <property type="entry name" value="PAS_2"/>
    <property type="match status" value="1"/>
</dbReference>
<dbReference type="InterPro" id="IPR050351">
    <property type="entry name" value="BphY/WalK/GraS-like"/>
</dbReference>
<dbReference type="Gene3D" id="1.10.287.130">
    <property type="match status" value="1"/>
</dbReference>
<dbReference type="Proteomes" id="UP001349262">
    <property type="component" value="Unassembled WGS sequence"/>
</dbReference>
<dbReference type="Pfam" id="PF01590">
    <property type="entry name" value="GAF"/>
    <property type="match status" value="1"/>
</dbReference>
<keyword evidence="6" id="KW-0808">Transferase</keyword>
<dbReference type="SMART" id="SM00388">
    <property type="entry name" value="HisKA"/>
    <property type="match status" value="1"/>
</dbReference>
<sequence>MGSGAPSLAAAHLTACDREPIHILGTLQPHGFLVALDGPDLRVVQASANVPGRPAAEIHGRSLASAFPEAVEAVEAFRLAPAEREGARYLASLTLDTPEGARSYDLAAHRSADLIVLEFEEIASEAASYQSLDALYPRLSAFVEGLHAAGSVADLCRLLAADIRHITGFDRALVYRFDRDWHGTVVAEAGNGVLPSYLDLRFPASDIPAQARELYRRNRLRIIPDAAYEPVPILPTLTPGTGAPLDLSQSVLRSVSPVHVEYMRNMGTQASMSVSIVVDGALWGLISCHNKAPHRVPLQARNACDFLTRIFALQLAAKERGSLAEQRIRLGAIQARLLGYMAEEEQFIDGLLNHPADVLALADAAGAAVVTADSCRLLGATPSVGEVRALHDWLSGQSMGDQVYVTDALGEAYAPGRAFADRASGLLAISISQKYASYVLWFRPEVVQTVKWGGDPTKAATSDPAGGPERLHPRKSFETWKETVQGHSLPWSAPEIDAAKDLRAAVLGIVLRRAEELAALSEELQRSNKELEAFSYSVSHDLRAPFRHIVGYSELLRAREAERLSEKGRHYVDTIAEAALSAGRLVDNLLNFSQMGRNALNRVSGDMGQLVEEVRRRIAQDVPPERVVHWRIGPLGRVYADPVMLRLVVENLLSNAVKYTRDVPEAVIEFGREPDQDGEAVFYVRDNGIGFDMAYVGKLFGVFQRLHRVEDFEGTGIGLANVRRIVERHGGRTWANGALGRGATFHFTLPSRDGAR</sequence>
<feature type="domain" description="Phytochrome chromophore attachment site" evidence="10">
    <location>
        <begin position="151"/>
        <end position="309"/>
    </location>
</feature>
<organism evidence="12 13">
    <name type="scientific">Methylobacterium radiotolerans</name>
    <dbReference type="NCBI Taxonomy" id="31998"/>
    <lineage>
        <taxon>Bacteria</taxon>
        <taxon>Pseudomonadati</taxon>
        <taxon>Pseudomonadota</taxon>
        <taxon>Alphaproteobacteria</taxon>
        <taxon>Hyphomicrobiales</taxon>
        <taxon>Methylobacteriaceae</taxon>
        <taxon>Methylobacterium</taxon>
    </lineage>
</organism>
<dbReference type="SUPFAM" id="SSF55785">
    <property type="entry name" value="PYP-like sensor domain (PAS domain)"/>
    <property type="match status" value="1"/>
</dbReference>
<dbReference type="Pfam" id="PF00360">
    <property type="entry name" value="PHY"/>
    <property type="match status" value="1"/>
</dbReference>
<evidence type="ECO:0000256" key="1">
    <source>
        <dbReference type="ARBA" id="ARBA00000085"/>
    </source>
</evidence>
<dbReference type="PROSITE" id="PS50046">
    <property type="entry name" value="PHYTOCHROME_2"/>
    <property type="match status" value="1"/>
</dbReference>
<keyword evidence="4" id="KW-0600">Photoreceptor protein</keyword>
<dbReference type="InterPro" id="IPR036097">
    <property type="entry name" value="HisK_dim/P_sf"/>
</dbReference>
<evidence type="ECO:0000256" key="2">
    <source>
        <dbReference type="ARBA" id="ARBA00006402"/>
    </source>
</evidence>
<comment type="catalytic activity">
    <reaction evidence="1">
        <text>ATP + protein L-histidine = ADP + protein N-phospho-L-histidine.</text>
        <dbReference type="EC" id="2.7.13.3"/>
    </reaction>
</comment>
<proteinExistence type="inferred from homology"/>
<dbReference type="CDD" id="cd00082">
    <property type="entry name" value="HisKA"/>
    <property type="match status" value="1"/>
</dbReference>
<evidence type="ECO:0000259" key="10">
    <source>
        <dbReference type="PROSITE" id="PS50046"/>
    </source>
</evidence>
<dbReference type="PANTHER" id="PTHR42878:SF15">
    <property type="entry name" value="BACTERIOPHYTOCHROME"/>
    <property type="match status" value="1"/>
</dbReference>
<dbReference type="InterPro" id="IPR043150">
    <property type="entry name" value="Phytochrome_PHY_sf"/>
</dbReference>
<dbReference type="EMBL" id="MLBY01000005">
    <property type="protein sequence ID" value="MEE7459506.1"/>
    <property type="molecule type" value="Genomic_DNA"/>
</dbReference>
<dbReference type="Gene3D" id="3.30.565.10">
    <property type="entry name" value="Histidine kinase-like ATPase, C-terminal domain"/>
    <property type="match status" value="1"/>
</dbReference>
<reference evidence="12 13" key="1">
    <citation type="journal article" date="2012" name="Genet. Mol. Biol.">
        <title>Analysis of 16S rRNA and mxaF genes revealing insights into Methylobacterium niche-specific plant association.</title>
        <authorList>
            <person name="Dourado M.N."/>
            <person name="Andreote F.D."/>
            <person name="Dini-Andreote F."/>
            <person name="Conti R."/>
            <person name="Araujo J.M."/>
            <person name="Araujo W.L."/>
        </authorList>
    </citation>
    <scope>NUCLEOTIDE SEQUENCE [LARGE SCALE GENOMIC DNA]</scope>
    <source>
        <strain evidence="12 13">SR1.6/4</strain>
    </source>
</reference>
<dbReference type="InterPro" id="IPR003018">
    <property type="entry name" value="GAF"/>
</dbReference>
<gene>
    <name evidence="12" type="ORF">MRSR164_22750</name>
</gene>
<feature type="domain" description="Histidine kinase" evidence="11">
    <location>
        <begin position="537"/>
        <end position="753"/>
    </location>
</feature>
<keyword evidence="5" id="KW-0716">Sensory transduction</keyword>
<dbReference type="InterPro" id="IPR036890">
    <property type="entry name" value="HATPase_C_sf"/>
</dbReference>
<dbReference type="InterPro" id="IPR035965">
    <property type="entry name" value="PAS-like_dom_sf"/>
</dbReference>
<dbReference type="InterPro" id="IPR005467">
    <property type="entry name" value="His_kinase_dom"/>
</dbReference>
<dbReference type="InterPro" id="IPR001294">
    <property type="entry name" value="Phytochrome"/>
</dbReference>
<name>A0ABU7TFR0_9HYPH</name>
<keyword evidence="13" id="KW-1185">Reference proteome</keyword>
<dbReference type="InterPro" id="IPR029016">
    <property type="entry name" value="GAF-like_dom_sf"/>
</dbReference>
<protein>
    <recommendedName>
        <fullName evidence="3">histidine kinase</fullName>
        <ecNumber evidence="3">2.7.13.3</ecNumber>
    </recommendedName>
</protein>
<dbReference type="EC" id="2.7.13.3" evidence="3"/>
<keyword evidence="9" id="KW-0675">Receptor</keyword>
<evidence type="ECO:0000256" key="4">
    <source>
        <dbReference type="ARBA" id="ARBA00022543"/>
    </source>
</evidence>
<dbReference type="Gene3D" id="3.30.450.40">
    <property type="match status" value="1"/>
</dbReference>
<dbReference type="Gene3D" id="3.30.450.20">
    <property type="entry name" value="PAS domain"/>
    <property type="match status" value="1"/>
</dbReference>
<comment type="caution">
    <text evidence="12">The sequence shown here is derived from an EMBL/GenBank/DDBJ whole genome shotgun (WGS) entry which is preliminary data.</text>
</comment>
<dbReference type="InterPro" id="IPR016132">
    <property type="entry name" value="Phyto_chromo_attachment"/>
</dbReference>
<keyword evidence="7" id="KW-0418">Kinase</keyword>
<evidence type="ECO:0000313" key="13">
    <source>
        <dbReference type="Proteomes" id="UP001349262"/>
    </source>
</evidence>
<evidence type="ECO:0000256" key="6">
    <source>
        <dbReference type="ARBA" id="ARBA00022679"/>
    </source>
</evidence>
<dbReference type="InterPro" id="IPR013654">
    <property type="entry name" value="PAS_2"/>
</dbReference>
<dbReference type="InterPro" id="IPR003661">
    <property type="entry name" value="HisK_dim/P_dom"/>
</dbReference>
<dbReference type="PANTHER" id="PTHR42878">
    <property type="entry name" value="TWO-COMPONENT HISTIDINE KINASE"/>
    <property type="match status" value="1"/>
</dbReference>
<dbReference type="SUPFAM" id="SSF47384">
    <property type="entry name" value="Homodimeric domain of signal transducing histidine kinase"/>
    <property type="match status" value="1"/>
</dbReference>
<dbReference type="SUPFAM" id="SSF55874">
    <property type="entry name" value="ATPase domain of HSP90 chaperone/DNA topoisomerase II/histidine kinase"/>
    <property type="match status" value="1"/>
</dbReference>
<keyword evidence="8" id="KW-0157">Chromophore</keyword>
<dbReference type="InterPro" id="IPR013515">
    <property type="entry name" value="Phytochrome_cen-reg"/>
</dbReference>
<evidence type="ECO:0000256" key="8">
    <source>
        <dbReference type="ARBA" id="ARBA00022991"/>
    </source>
</evidence>
<evidence type="ECO:0000256" key="9">
    <source>
        <dbReference type="ARBA" id="ARBA00023170"/>
    </source>
</evidence>
<dbReference type="SUPFAM" id="SSF55781">
    <property type="entry name" value="GAF domain-like"/>
    <property type="match status" value="2"/>
</dbReference>
<evidence type="ECO:0000256" key="5">
    <source>
        <dbReference type="ARBA" id="ARBA00022606"/>
    </source>
</evidence>
<accession>A0ABU7TFR0</accession>
<dbReference type="Pfam" id="PF02518">
    <property type="entry name" value="HATPase_c"/>
    <property type="match status" value="1"/>
</dbReference>
<dbReference type="PROSITE" id="PS50109">
    <property type="entry name" value="HIS_KIN"/>
    <property type="match status" value="1"/>
</dbReference>
<evidence type="ECO:0000256" key="3">
    <source>
        <dbReference type="ARBA" id="ARBA00012438"/>
    </source>
</evidence>
<dbReference type="Pfam" id="PF00512">
    <property type="entry name" value="HisKA"/>
    <property type="match status" value="1"/>
</dbReference>
<evidence type="ECO:0000256" key="7">
    <source>
        <dbReference type="ARBA" id="ARBA00022777"/>
    </source>
</evidence>